<keyword evidence="6" id="KW-1133">Transmembrane helix</keyword>
<feature type="transmembrane region" description="Helical" evidence="6">
    <location>
        <begin position="228"/>
        <end position="248"/>
    </location>
</feature>
<dbReference type="Gene3D" id="3.40.50.2300">
    <property type="match status" value="1"/>
</dbReference>
<evidence type="ECO:0000256" key="3">
    <source>
        <dbReference type="ARBA" id="ARBA00023180"/>
    </source>
</evidence>
<feature type="region of interest" description="Disordered" evidence="5">
    <location>
        <begin position="1"/>
        <end position="31"/>
    </location>
</feature>
<proteinExistence type="predicted"/>
<accession>A0A812D1V5</accession>
<keyword evidence="4" id="KW-0807">Transducer</keyword>
<evidence type="ECO:0000256" key="1">
    <source>
        <dbReference type="ARBA" id="ARBA00023040"/>
    </source>
</evidence>
<comment type="caution">
    <text evidence="7">The sequence shown here is derived from an EMBL/GenBank/DDBJ whole genome shotgun (WGS) entry which is preliminary data.</text>
</comment>
<keyword evidence="3" id="KW-0325">Glycoprotein</keyword>
<keyword evidence="8" id="KW-1185">Reference proteome</keyword>
<dbReference type="GO" id="GO:0038039">
    <property type="term" value="C:G protein-coupled receptor heterodimeric complex"/>
    <property type="evidence" value="ECO:0007669"/>
    <property type="project" value="TreeGrafter"/>
</dbReference>
<evidence type="ECO:0000256" key="5">
    <source>
        <dbReference type="SAM" id="MobiDB-lite"/>
    </source>
</evidence>
<evidence type="ECO:0000256" key="2">
    <source>
        <dbReference type="ARBA" id="ARBA00023170"/>
    </source>
</evidence>
<organism evidence="7 8">
    <name type="scientific">Acanthosepion pharaonis</name>
    <name type="common">Pharaoh cuttlefish</name>
    <name type="synonym">Sepia pharaonis</name>
    <dbReference type="NCBI Taxonomy" id="158019"/>
    <lineage>
        <taxon>Eukaryota</taxon>
        <taxon>Metazoa</taxon>
        <taxon>Spiralia</taxon>
        <taxon>Lophotrochozoa</taxon>
        <taxon>Mollusca</taxon>
        <taxon>Cephalopoda</taxon>
        <taxon>Coleoidea</taxon>
        <taxon>Decapodiformes</taxon>
        <taxon>Sepiida</taxon>
        <taxon>Sepiina</taxon>
        <taxon>Sepiidae</taxon>
        <taxon>Acanthosepion</taxon>
    </lineage>
</organism>
<evidence type="ECO:0000256" key="4">
    <source>
        <dbReference type="ARBA" id="ARBA00023224"/>
    </source>
</evidence>
<dbReference type="Proteomes" id="UP000597762">
    <property type="component" value="Unassembled WGS sequence"/>
</dbReference>
<dbReference type="PANTHER" id="PTHR10519">
    <property type="entry name" value="GABA-B RECEPTOR"/>
    <property type="match status" value="1"/>
</dbReference>
<dbReference type="SUPFAM" id="SSF53822">
    <property type="entry name" value="Periplasmic binding protein-like I"/>
    <property type="match status" value="1"/>
</dbReference>
<keyword evidence="6" id="KW-0812">Transmembrane</keyword>
<gene>
    <name evidence="7" type="ORF">SPHA_44336</name>
</gene>
<protein>
    <submittedName>
        <fullName evidence="7">GABBR</fullName>
    </submittedName>
</protein>
<dbReference type="GO" id="GO:0004965">
    <property type="term" value="F:G protein-coupled GABA receptor activity"/>
    <property type="evidence" value="ECO:0007669"/>
    <property type="project" value="InterPro"/>
</dbReference>
<dbReference type="InterPro" id="IPR028082">
    <property type="entry name" value="Peripla_BP_I"/>
</dbReference>
<dbReference type="OrthoDB" id="17569at2759"/>
<keyword evidence="1" id="KW-0297">G-protein coupled receptor</keyword>
<keyword evidence="6" id="KW-0472">Membrane</keyword>
<keyword evidence="2" id="KW-0675">Receptor</keyword>
<feature type="transmembrane region" description="Helical" evidence="6">
    <location>
        <begin position="142"/>
        <end position="161"/>
    </location>
</feature>
<dbReference type="PANTHER" id="PTHR10519:SF77">
    <property type="entry name" value="GAMMA-AMINOBUTYRIC ACID TYPE B RECEPTOR SUBUNIT 1"/>
    <property type="match status" value="1"/>
</dbReference>
<evidence type="ECO:0000256" key="6">
    <source>
        <dbReference type="SAM" id="Phobius"/>
    </source>
</evidence>
<dbReference type="GO" id="GO:0007214">
    <property type="term" value="P:gamma-aminobutyric acid signaling pathway"/>
    <property type="evidence" value="ECO:0007669"/>
    <property type="project" value="TreeGrafter"/>
</dbReference>
<dbReference type="InterPro" id="IPR002455">
    <property type="entry name" value="GPCR3_GABA-B"/>
</dbReference>
<dbReference type="EMBL" id="CAHIKZ030002266">
    <property type="protein sequence ID" value="CAE1283921.1"/>
    <property type="molecule type" value="Genomic_DNA"/>
</dbReference>
<reference evidence="7" key="1">
    <citation type="submission" date="2021-01" db="EMBL/GenBank/DDBJ databases">
        <authorList>
            <person name="Li R."/>
            <person name="Bekaert M."/>
        </authorList>
    </citation>
    <scope>NUCLEOTIDE SEQUENCE</scope>
    <source>
        <strain evidence="7">Farmed</strain>
    </source>
</reference>
<name>A0A812D1V5_ACAPH</name>
<evidence type="ECO:0000313" key="7">
    <source>
        <dbReference type="EMBL" id="CAE1283921.1"/>
    </source>
</evidence>
<evidence type="ECO:0000313" key="8">
    <source>
        <dbReference type="Proteomes" id="UP000597762"/>
    </source>
</evidence>
<sequence>MTARIAADPYSCKSRHTTAGTGGGHSTSSKTQSIECRCNSSVQPTVAAQTNPGRILGPTNPLSSSTSPNCTNKNNSEREPSANSMFGARSCDDPMTCWSPSIRASLSVLCNLSKLKAIRLPSGSTCTSLSVFSSPCKFSSGFPSYLFMSLIVTLLVASLLAQPAQALKHKNITIGAIFPMAGSWAGGKACYPAVEMALFDINNRLDVLPDYTLQMDYKDSQVSLDKTVWNLKLLSFFLLCLSFSSVFLSPPSFFLLRLSFSSVFPSPPSFLLLRLSSSSVFPPPPSFLLLCLYTTQSFF</sequence>
<feature type="region of interest" description="Disordered" evidence="5">
    <location>
        <begin position="47"/>
        <end position="85"/>
    </location>
</feature>
<feature type="compositionally biased region" description="Low complexity" evidence="5">
    <location>
        <begin position="58"/>
        <end position="72"/>
    </location>
</feature>
<dbReference type="AlphaFoldDB" id="A0A812D1V5"/>